<keyword evidence="3" id="KW-1185">Reference proteome</keyword>
<dbReference type="InterPro" id="IPR029058">
    <property type="entry name" value="AB_hydrolase_fold"/>
</dbReference>
<accession>A0ABW4BDQ7</accession>
<evidence type="ECO:0000259" key="1">
    <source>
        <dbReference type="Pfam" id="PF01738"/>
    </source>
</evidence>
<dbReference type="InterPro" id="IPR002925">
    <property type="entry name" value="Dienelactn_hydro"/>
</dbReference>
<dbReference type="Gene3D" id="3.40.50.1820">
    <property type="entry name" value="alpha/beta hydrolase"/>
    <property type="match status" value="1"/>
</dbReference>
<dbReference type="GO" id="GO:0016787">
    <property type="term" value="F:hydrolase activity"/>
    <property type="evidence" value="ECO:0007669"/>
    <property type="project" value="UniProtKB-KW"/>
</dbReference>
<gene>
    <name evidence="2" type="ORF">ACFQ3L_08835</name>
</gene>
<reference evidence="3" key="1">
    <citation type="journal article" date="2019" name="Int. J. Syst. Evol. Microbiol.">
        <title>The Global Catalogue of Microorganisms (GCM) 10K type strain sequencing project: providing services to taxonomists for standard genome sequencing and annotation.</title>
        <authorList>
            <consortium name="The Broad Institute Genomics Platform"/>
            <consortium name="The Broad Institute Genome Sequencing Center for Infectious Disease"/>
            <person name="Wu L."/>
            <person name="Ma J."/>
        </authorList>
    </citation>
    <scope>NUCLEOTIDE SEQUENCE [LARGE SCALE GENOMIC DNA]</scope>
    <source>
        <strain evidence="3">CCM 8911</strain>
    </source>
</reference>
<evidence type="ECO:0000313" key="2">
    <source>
        <dbReference type="EMBL" id="MFD1393667.1"/>
    </source>
</evidence>
<feature type="domain" description="Dienelactone hydrolase" evidence="1">
    <location>
        <begin position="74"/>
        <end position="181"/>
    </location>
</feature>
<keyword evidence="2" id="KW-0378">Hydrolase</keyword>
<dbReference type="Pfam" id="PF01738">
    <property type="entry name" value="DLH"/>
    <property type="match status" value="1"/>
</dbReference>
<comment type="caution">
    <text evidence="2">The sequence shown here is derived from an EMBL/GenBank/DDBJ whole genome shotgun (WGS) entry which is preliminary data.</text>
</comment>
<sequence length="207" mass="22272">MHDEFVDGDRALAPLLLLHGDGGAARDLMPIARFLAPGAPQLAIAGRERAVGRTSFFRHDPGGTPTTASLTQAAAGLLARVRELAAHYQLPLARMVVIGYSNGGSLAAWAMMKRPLPFRTALLFHPQALTPIAAPALAPSTLVWASYGTQDPIVAAHRFTALGQQIRTAGGQLTVYTHDQQHNLTMAELQRAKAWLLQSGRLKEESR</sequence>
<organism evidence="2 3">
    <name type="scientific">Lacticaseibacillus jixianensis</name>
    <dbReference type="NCBI Taxonomy" id="2486012"/>
    <lineage>
        <taxon>Bacteria</taxon>
        <taxon>Bacillati</taxon>
        <taxon>Bacillota</taxon>
        <taxon>Bacilli</taxon>
        <taxon>Lactobacillales</taxon>
        <taxon>Lactobacillaceae</taxon>
        <taxon>Lacticaseibacillus</taxon>
    </lineage>
</organism>
<dbReference type="SUPFAM" id="SSF53474">
    <property type="entry name" value="alpha/beta-Hydrolases"/>
    <property type="match status" value="1"/>
</dbReference>
<name>A0ABW4BDQ7_9LACO</name>
<evidence type="ECO:0000313" key="3">
    <source>
        <dbReference type="Proteomes" id="UP001597249"/>
    </source>
</evidence>
<dbReference type="RefSeq" id="WP_125585524.1">
    <property type="nucleotide sequence ID" value="NZ_JBHTMO010000026.1"/>
</dbReference>
<protein>
    <submittedName>
        <fullName evidence="2">Alpha/beta hydrolase</fullName>
    </submittedName>
</protein>
<proteinExistence type="predicted"/>
<dbReference type="Proteomes" id="UP001597249">
    <property type="component" value="Unassembled WGS sequence"/>
</dbReference>
<dbReference type="EMBL" id="JBHTMO010000026">
    <property type="protein sequence ID" value="MFD1393667.1"/>
    <property type="molecule type" value="Genomic_DNA"/>
</dbReference>